<comment type="caution">
    <text evidence="1">The sequence shown here is derived from an EMBL/GenBank/DDBJ whole genome shotgun (WGS) entry which is preliminary data.</text>
</comment>
<proteinExistence type="predicted"/>
<evidence type="ECO:0000313" key="1">
    <source>
        <dbReference type="EMBL" id="KAI8553826.1"/>
    </source>
</evidence>
<protein>
    <submittedName>
        <fullName evidence="1">Uncharacterized protein</fullName>
    </submittedName>
</protein>
<name>A0ACC0NKP2_RHOML</name>
<keyword evidence="2" id="KW-1185">Reference proteome</keyword>
<dbReference type="EMBL" id="CM046392">
    <property type="protein sequence ID" value="KAI8553826.1"/>
    <property type="molecule type" value="Genomic_DNA"/>
</dbReference>
<sequence>MSDAVLKSRWSNLSSSDLLFLNSEMLGDVSSNRFSPWDSHTRESSTTQATEEGGISKFKDKMGSEREFETKFGKLSQIDSNPLPSDAITSNPTKNLHPNEKRSMSEIAIRSRFDEFNTRSNSVKESSVPKTATKEERLKSFELFDQ</sequence>
<reference evidence="1" key="1">
    <citation type="submission" date="2022-02" db="EMBL/GenBank/DDBJ databases">
        <title>Plant Genome Project.</title>
        <authorList>
            <person name="Zhang R.-G."/>
        </authorList>
    </citation>
    <scope>NUCLEOTIDE SEQUENCE</scope>
    <source>
        <strain evidence="1">AT1</strain>
    </source>
</reference>
<organism evidence="1 2">
    <name type="scientific">Rhododendron molle</name>
    <name type="common">Chinese azalea</name>
    <name type="synonym">Azalea mollis</name>
    <dbReference type="NCBI Taxonomy" id="49168"/>
    <lineage>
        <taxon>Eukaryota</taxon>
        <taxon>Viridiplantae</taxon>
        <taxon>Streptophyta</taxon>
        <taxon>Embryophyta</taxon>
        <taxon>Tracheophyta</taxon>
        <taxon>Spermatophyta</taxon>
        <taxon>Magnoliopsida</taxon>
        <taxon>eudicotyledons</taxon>
        <taxon>Gunneridae</taxon>
        <taxon>Pentapetalae</taxon>
        <taxon>asterids</taxon>
        <taxon>Ericales</taxon>
        <taxon>Ericaceae</taxon>
        <taxon>Ericoideae</taxon>
        <taxon>Rhodoreae</taxon>
        <taxon>Rhododendron</taxon>
    </lineage>
</organism>
<evidence type="ECO:0000313" key="2">
    <source>
        <dbReference type="Proteomes" id="UP001062846"/>
    </source>
</evidence>
<gene>
    <name evidence="1" type="ORF">RHMOL_Rhmol05G0046400</name>
</gene>
<accession>A0ACC0NKP2</accession>
<dbReference type="Proteomes" id="UP001062846">
    <property type="component" value="Chromosome 5"/>
</dbReference>